<dbReference type="EMBL" id="JAVHJO010000018">
    <property type="protein sequence ID" value="KAK6524207.1"/>
    <property type="molecule type" value="Genomic_DNA"/>
</dbReference>
<sequence length="768" mass="85504">MSSRALRKAQQRAEEERLAALAAAPPSDNDEDDEEEEEAEMPVAAKKPNLFAMLDAELEEAAEEDEDEQSAEEQAGSKPAAASSKSKKKKNKKKKKGKAKAEDTKESAQTEGDEDFDSLLAQALKSSSISTNPTQATPSTASPTSQLHSLLHIDHRHLDLENEMRKLFGRAATSRESGAEPRQQQPRGQRLPGGRSLLAAGGRRNVFVQPNENWPREGSGGLSMDLVEKNPDDGTVLFKYAHSRVYQDIQRQFNECVRSMDPERMINHLNNFPYHISTLLQTSQIALTHNNDPTSSQALISRALFALGRSSHSVFPTSLASGIARISFLHFENRELYFAGWKYILSLSRRGLWRTGLEFIRLLLQLEPLDDPLCLILVIDQYALKSRVPQLLLDLASTPLLQEKWSNSPNILYSLSLAEFMAGNTTTAKERLSASVKRYPWMLTKLHGSLSVENIGGRSLPEGLWGQLPPSDIDNLLAEMYTLRMGDLWNIPEHARFLMDTIESVRKLDGKGVESGVGSAAYYYIGEKQRDLARHVFLMDQREGRGLIGFLPRGLRDDQGYAWDVLPPMGGESSYQKELEGLAAGGEGGSGIGVGGGNIFEVFLRSLMPSFQAPPPQTQGENNGQRGGEGSFEVDEENLRNTLIEMVEEGVGYPDGMGEQERAQLALNVGLVPRELQAWFGERFGVTVADVPEAQETLAQEEQQEEVVEEEEAEEERERDSRAIDRLVQILGTGDRSTLRIRVDRMFEGQGEEMAEVRRRVEERLGLR</sequence>
<feature type="region of interest" description="Disordered" evidence="1">
    <location>
        <begin position="1"/>
        <end position="115"/>
    </location>
</feature>
<dbReference type="Pfam" id="PF04910">
    <property type="entry name" value="Tcf25"/>
    <property type="match status" value="1"/>
</dbReference>
<feature type="region of interest" description="Disordered" evidence="1">
    <location>
        <begin position="171"/>
        <end position="202"/>
    </location>
</feature>
<feature type="compositionally biased region" description="Basic residues" evidence="1">
    <location>
        <begin position="85"/>
        <end position="98"/>
    </location>
</feature>
<dbReference type="GO" id="GO:1990116">
    <property type="term" value="P:ribosome-associated ubiquitin-dependent protein catabolic process"/>
    <property type="evidence" value="ECO:0007669"/>
    <property type="project" value="TreeGrafter"/>
</dbReference>
<feature type="compositionally biased region" description="Low complexity" evidence="1">
    <location>
        <begin position="181"/>
        <end position="202"/>
    </location>
</feature>
<name>A0AAV9WS54_9PEZI</name>
<feature type="compositionally biased region" description="Acidic residues" evidence="1">
    <location>
        <begin position="28"/>
        <end position="40"/>
    </location>
</feature>
<feature type="compositionally biased region" description="Acidic residues" evidence="1">
    <location>
        <begin position="702"/>
        <end position="715"/>
    </location>
</feature>
<evidence type="ECO:0000256" key="1">
    <source>
        <dbReference type="SAM" id="MobiDB-lite"/>
    </source>
</evidence>
<dbReference type="GO" id="GO:0072344">
    <property type="term" value="P:rescue of stalled ribosome"/>
    <property type="evidence" value="ECO:0007669"/>
    <property type="project" value="TreeGrafter"/>
</dbReference>
<reference evidence="2 3" key="1">
    <citation type="submission" date="2019-10" db="EMBL/GenBank/DDBJ databases">
        <authorList>
            <person name="Palmer J.M."/>
        </authorList>
    </citation>
    <scope>NUCLEOTIDE SEQUENCE [LARGE SCALE GENOMIC DNA]</scope>
    <source>
        <strain evidence="2 3">TWF694</strain>
    </source>
</reference>
<evidence type="ECO:0000313" key="3">
    <source>
        <dbReference type="Proteomes" id="UP001365542"/>
    </source>
</evidence>
<feature type="region of interest" description="Disordered" evidence="1">
    <location>
        <begin position="127"/>
        <end position="146"/>
    </location>
</feature>
<protein>
    <recommendedName>
        <fullName evidence="4">Nulp1-pending protein</fullName>
    </recommendedName>
</protein>
<feature type="region of interest" description="Disordered" evidence="1">
    <location>
        <begin position="699"/>
        <end position="721"/>
    </location>
</feature>
<dbReference type="GO" id="GO:1990112">
    <property type="term" value="C:RQC complex"/>
    <property type="evidence" value="ECO:0007669"/>
    <property type="project" value="TreeGrafter"/>
</dbReference>
<feature type="compositionally biased region" description="Low complexity" evidence="1">
    <location>
        <begin position="130"/>
        <end position="146"/>
    </location>
</feature>
<proteinExistence type="predicted"/>
<dbReference type="PANTHER" id="PTHR22684">
    <property type="entry name" value="NULP1-RELATED"/>
    <property type="match status" value="1"/>
</dbReference>
<dbReference type="AlphaFoldDB" id="A0AAV9WS54"/>
<dbReference type="Proteomes" id="UP001365542">
    <property type="component" value="Unassembled WGS sequence"/>
</dbReference>
<organism evidence="2 3">
    <name type="scientific">Orbilia ellipsospora</name>
    <dbReference type="NCBI Taxonomy" id="2528407"/>
    <lineage>
        <taxon>Eukaryota</taxon>
        <taxon>Fungi</taxon>
        <taxon>Dikarya</taxon>
        <taxon>Ascomycota</taxon>
        <taxon>Pezizomycotina</taxon>
        <taxon>Orbiliomycetes</taxon>
        <taxon>Orbiliales</taxon>
        <taxon>Orbiliaceae</taxon>
        <taxon>Orbilia</taxon>
    </lineage>
</organism>
<feature type="compositionally biased region" description="Low complexity" evidence="1">
    <location>
        <begin position="72"/>
        <end position="84"/>
    </location>
</feature>
<dbReference type="InterPro" id="IPR006994">
    <property type="entry name" value="TCF25/Rqc1"/>
</dbReference>
<accession>A0AAV9WS54</accession>
<evidence type="ECO:0008006" key="4">
    <source>
        <dbReference type="Google" id="ProtNLM"/>
    </source>
</evidence>
<keyword evidence="3" id="KW-1185">Reference proteome</keyword>
<evidence type="ECO:0000313" key="2">
    <source>
        <dbReference type="EMBL" id="KAK6524207.1"/>
    </source>
</evidence>
<gene>
    <name evidence="2" type="ORF">TWF694_005864</name>
</gene>
<feature type="compositionally biased region" description="Basic and acidic residues" evidence="1">
    <location>
        <begin position="99"/>
        <end position="108"/>
    </location>
</feature>
<comment type="caution">
    <text evidence="2">The sequence shown here is derived from an EMBL/GenBank/DDBJ whole genome shotgun (WGS) entry which is preliminary data.</text>
</comment>
<feature type="compositionally biased region" description="Acidic residues" evidence="1">
    <location>
        <begin position="56"/>
        <end position="71"/>
    </location>
</feature>
<feature type="compositionally biased region" description="Basic residues" evidence="1">
    <location>
        <begin position="1"/>
        <end position="10"/>
    </location>
</feature>
<feature type="region of interest" description="Disordered" evidence="1">
    <location>
        <begin position="610"/>
        <end position="632"/>
    </location>
</feature>
<dbReference type="PANTHER" id="PTHR22684:SF0">
    <property type="entry name" value="RIBOSOME QUALITY CONTROL COMPLEX SUBUNIT TCF25"/>
    <property type="match status" value="1"/>
</dbReference>